<proteinExistence type="predicted"/>
<evidence type="ECO:0000313" key="2">
    <source>
        <dbReference type="Proteomes" id="UP000242167"/>
    </source>
</evidence>
<dbReference type="Proteomes" id="UP000242167">
    <property type="component" value="Nucleomorph 3"/>
</dbReference>
<geneLocation type="nucleomorph" evidence="1"/>
<sequence length="379" mass="45834">MTINSSLELKFIKYENCKLIDIFKKKINLVRKKFSIELLEVLNYIILSELLEITSPMHFQELLFYMTLVRQSFDEITSLKYNNFFEEKKNFLFDDLILFFSNKIFLYNNNISFSNHNVRCCLISTSLNESVGNLNNSKKTIEYCEKNIMVSRNIEIEIYLTRLFIDLKNYFRTCFYLNKIFMIKESWSNISIFSKIAIIESLILIYIIEKNFLQISKMYFFIYISFLNNKINEGKKTLEFIISKIFLDFSDLPSPRLFKLVKLHFNLKINPYKLLYRTSYLTKKSFLLTWNAFKKYSEEINTNYLFTKLSLRSLKVLFKCKLIEKFFGKLKRNKMLLKFVNLSKLIGIDLIDFYHWLFYINEYNIYFNYDTKNFLIYVL</sequence>
<keyword evidence="1" id="KW-0542">Nucleomorph</keyword>
<dbReference type="AlphaFoldDB" id="Q98S74"/>
<dbReference type="GeneID" id="857181"/>
<dbReference type="EMBL" id="AF083031">
    <property type="protein sequence ID" value="AAK39708.1"/>
    <property type="molecule type" value="Genomic_DNA"/>
</dbReference>
<gene>
    <name evidence="1" type="primary">orf379</name>
</gene>
<dbReference type="PIR" id="H90126">
    <property type="entry name" value="H90126"/>
</dbReference>
<name>Q98S74_GUITH</name>
<organism evidence="1 2">
    <name type="scientific">Guillardia theta</name>
    <name type="common">Cryptophyte</name>
    <name type="synonym">Cryptomonas phi</name>
    <dbReference type="NCBI Taxonomy" id="55529"/>
    <lineage>
        <taxon>Eukaryota</taxon>
        <taxon>Cryptophyceae</taxon>
        <taxon>Pyrenomonadales</taxon>
        <taxon>Geminigeraceae</taxon>
        <taxon>Guillardia</taxon>
    </lineage>
</organism>
<evidence type="ECO:0000313" key="1">
    <source>
        <dbReference type="EMBL" id="AAK39708.1"/>
    </source>
</evidence>
<dbReference type="RefSeq" id="XP_001713399.1">
    <property type="nucleotide sequence ID" value="XM_001713347.1"/>
</dbReference>
<protein>
    <submittedName>
        <fullName evidence="1">Uncharacterized protein</fullName>
    </submittedName>
</protein>
<accession>Q98S74</accession>
<reference evidence="1 2" key="1">
    <citation type="journal article" date="2001" name="Nature">
        <title>The highly reduced genome of an enslaved algal nucleus.</title>
        <authorList>
            <person name="Douglas S."/>
            <person name="Zauner S."/>
            <person name="Fraunholz M."/>
            <person name="Beaton M."/>
            <person name="Penny S."/>
            <person name="Deng L."/>
            <person name="Wu X."/>
            <person name="Reith M."/>
            <person name="Cavalier-Smith T."/>
            <person name="Maier U."/>
        </authorList>
    </citation>
    <scope>NUCLEOTIDE SEQUENCE [LARGE SCALE GENOMIC DNA]</scope>
</reference>